<reference evidence="2 3" key="1">
    <citation type="submission" date="2016-04" db="EMBL/GenBank/DDBJ databases">
        <title>Genome analyses suggest a sexual origin of heterokaryosis in a supposedly ancient asexual fungus.</title>
        <authorList>
            <person name="Ropars J."/>
            <person name="Sedzielewska K."/>
            <person name="Noel J."/>
            <person name="Charron P."/>
            <person name="Farinelli L."/>
            <person name="Marton T."/>
            <person name="Kruger M."/>
            <person name="Pelin A."/>
            <person name="Brachmann A."/>
            <person name="Corradi N."/>
        </authorList>
    </citation>
    <scope>NUCLEOTIDE SEQUENCE [LARGE SCALE GENOMIC DNA]</scope>
    <source>
        <strain evidence="2 3">A5</strain>
    </source>
</reference>
<dbReference type="AlphaFoldDB" id="A0A2N0NNS2"/>
<evidence type="ECO:0000313" key="3">
    <source>
        <dbReference type="Proteomes" id="UP000232722"/>
    </source>
</evidence>
<reference evidence="2 3" key="2">
    <citation type="submission" date="2017-09" db="EMBL/GenBank/DDBJ databases">
        <title>Extensive intraspecific genome diversity in a model arbuscular mycorrhizal fungus.</title>
        <authorList>
            <person name="Chen E.C."/>
            <person name="Morin E."/>
            <person name="Beaudet D."/>
            <person name="Noel J."/>
            <person name="Ndikumana S."/>
            <person name="Charron P."/>
            <person name="St-Onge C."/>
            <person name="Giorgi J."/>
            <person name="Grigoriev I.V."/>
            <person name="Roux C."/>
            <person name="Martin F.M."/>
            <person name="Corradi N."/>
        </authorList>
    </citation>
    <scope>NUCLEOTIDE SEQUENCE [LARGE SCALE GENOMIC DNA]</scope>
    <source>
        <strain evidence="2 3">A5</strain>
    </source>
</reference>
<dbReference type="EMBL" id="LLXJ01004055">
    <property type="protein sequence ID" value="PKB96223.1"/>
    <property type="molecule type" value="Genomic_DNA"/>
</dbReference>
<accession>A0A2N0NNS2</accession>
<dbReference type="VEuPathDB" id="FungiDB:FUN_016746"/>
<dbReference type="VEuPathDB" id="FungiDB:RhiirFUN_004476"/>
<gene>
    <name evidence="2" type="ORF">RhiirA5_435215</name>
</gene>
<organism evidence="2 3">
    <name type="scientific">Rhizophagus irregularis</name>
    <dbReference type="NCBI Taxonomy" id="588596"/>
    <lineage>
        <taxon>Eukaryota</taxon>
        <taxon>Fungi</taxon>
        <taxon>Fungi incertae sedis</taxon>
        <taxon>Mucoromycota</taxon>
        <taxon>Glomeromycotina</taxon>
        <taxon>Glomeromycetes</taxon>
        <taxon>Glomerales</taxon>
        <taxon>Glomeraceae</taxon>
        <taxon>Rhizophagus</taxon>
    </lineage>
</organism>
<proteinExistence type="predicted"/>
<feature type="compositionally biased region" description="Acidic residues" evidence="1">
    <location>
        <begin position="10"/>
        <end position="20"/>
    </location>
</feature>
<comment type="caution">
    <text evidence="2">The sequence shown here is derived from an EMBL/GenBank/DDBJ whole genome shotgun (WGS) entry which is preliminary data.</text>
</comment>
<sequence>MFGDMGNIAYEDEPDEDEDNIILGFQTPNPVVDTPLIMPDMEMTPADQTVTPETFQKKGKQKARITADKQVKHQSTTANPNAKTLAKNPKKDKKSSEPKATQILTGYEAVGDDTIKCSVNPHSPFPSLINFGRQTWEEITMATLWQDHKPCDFLVQCGANAFKIIQTSKGRRKLVAYFENWETTLRALDKPPVTSEESTIKTEV</sequence>
<name>A0A2N0NNS2_9GLOM</name>
<protein>
    <submittedName>
        <fullName evidence="2">Uncharacterized protein</fullName>
    </submittedName>
</protein>
<dbReference type="Proteomes" id="UP000232722">
    <property type="component" value="Unassembled WGS sequence"/>
</dbReference>
<feature type="compositionally biased region" description="Polar residues" evidence="1">
    <location>
        <begin position="73"/>
        <end position="82"/>
    </location>
</feature>
<evidence type="ECO:0000313" key="2">
    <source>
        <dbReference type="EMBL" id="PKB96223.1"/>
    </source>
</evidence>
<evidence type="ECO:0000256" key="1">
    <source>
        <dbReference type="SAM" id="MobiDB-lite"/>
    </source>
</evidence>
<feature type="region of interest" description="Disordered" evidence="1">
    <location>
        <begin position="52"/>
        <end position="99"/>
    </location>
</feature>
<dbReference type="VEuPathDB" id="FungiDB:RhiirA1_476558"/>
<feature type="region of interest" description="Disordered" evidence="1">
    <location>
        <begin position="1"/>
        <end position="20"/>
    </location>
</feature>